<sequence>MVIIILVFGGLKDSRSSVVVRYDNMESAKQYLDGNPFEDISMMHIYKQIFGLSSFSKDQKIKLTEFQLGLNRAHEIRVMTMEVIDTSNSTPKKYLMLYNRDTNYFNVGEISGDQRDSGYSAVEILSKFDKDKNQIMFPQGNYRYYTLRFYSIGSMGVANNVYLIKQEGAIKTRNPNAEGFIYMVYGEPIEKMDSPSFYIMSY</sequence>
<keyword evidence="2" id="KW-1185">Reference proteome</keyword>
<dbReference type="eggNOG" id="ENOG502ZW67">
    <property type="taxonomic scope" value="Bacteria"/>
</dbReference>
<name>I4D2E0_DESAJ</name>
<organism evidence="1 2">
    <name type="scientific">Desulfosporosinus acidiphilus (strain DSM 22704 / JCM 16185 / SJ4)</name>
    <dbReference type="NCBI Taxonomy" id="646529"/>
    <lineage>
        <taxon>Bacteria</taxon>
        <taxon>Bacillati</taxon>
        <taxon>Bacillota</taxon>
        <taxon>Clostridia</taxon>
        <taxon>Eubacteriales</taxon>
        <taxon>Desulfitobacteriaceae</taxon>
        <taxon>Desulfosporosinus</taxon>
    </lineage>
</organism>
<dbReference type="AlphaFoldDB" id="I4D2E0"/>
<evidence type="ECO:0000313" key="1">
    <source>
        <dbReference type="EMBL" id="AFM39964.1"/>
    </source>
</evidence>
<evidence type="ECO:0000313" key="2">
    <source>
        <dbReference type="Proteomes" id="UP000002892"/>
    </source>
</evidence>
<dbReference type="RefSeq" id="WP_014825974.1">
    <property type="nucleotide sequence ID" value="NC_018068.1"/>
</dbReference>
<dbReference type="KEGG" id="dai:Desaci_0918"/>
<dbReference type="Proteomes" id="UP000002892">
    <property type="component" value="Chromosome"/>
</dbReference>
<dbReference type="OrthoDB" id="1800778at2"/>
<gene>
    <name evidence="1" type="ordered locus">Desaci_0918</name>
</gene>
<accession>I4D2E0</accession>
<protein>
    <submittedName>
        <fullName evidence="1">Uncharacterized protein</fullName>
    </submittedName>
</protein>
<dbReference type="EMBL" id="CP003639">
    <property type="protein sequence ID" value="AFM39964.1"/>
    <property type="molecule type" value="Genomic_DNA"/>
</dbReference>
<reference evidence="1 2" key="1">
    <citation type="journal article" date="2012" name="J. Bacteriol.">
        <title>Complete genome sequences of Desulfosporosinus orientis DSM765T, Desulfosporosinus youngiae DSM17734T, Desulfosporosinus meridiei DSM13257T, and Desulfosporosinus acidiphilus DSM22704T.</title>
        <authorList>
            <person name="Pester M."/>
            <person name="Brambilla E."/>
            <person name="Alazard D."/>
            <person name="Rattei T."/>
            <person name="Weinmaier T."/>
            <person name="Han J."/>
            <person name="Lucas S."/>
            <person name="Lapidus A."/>
            <person name="Cheng J.F."/>
            <person name="Goodwin L."/>
            <person name="Pitluck S."/>
            <person name="Peters L."/>
            <person name="Ovchinnikova G."/>
            <person name="Teshima H."/>
            <person name="Detter J.C."/>
            <person name="Han C.S."/>
            <person name="Tapia R."/>
            <person name="Land M.L."/>
            <person name="Hauser L."/>
            <person name="Kyrpides N.C."/>
            <person name="Ivanova N.N."/>
            <person name="Pagani I."/>
            <person name="Huntmann M."/>
            <person name="Wei C.L."/>
            <person name="Davenport K.W."/>
            <person name="Daligault H."/>
            <person name="Chain P.S."/>
            <person name="Chen A."/>
            <person name="Mavromatis K."/>
            <person name="Markowitz V."/>
            <person name="Szeto E."/>
            <person name="Mikhailova N."/>
            <person name="Pati A."/>
            <person name="Wagner M."/>
            <person name="Woyke T."/>
            <person name="Ollivier B."/>
            <person name="Klenk H.P."/>
            <person name="Spring S."/>
            <person name="Loy A."/>
        </authorList>
    </citation>
    <scope>NUCLEOTIDE SEQUENCE [LARGE SCALE GENOMIC DNA]</scope>
    <source>
        <strain evidence="2">DSM 22704 / JCM 16185 / SJ4</strain>
    </source>
</reference>
<dbReference type="STRING" id="646529.Desaci_0918"/>
<proteinExistence type="predicted"/>
<dbReference type="HOGENOM" id="CLU_1352796_0_0_9"/>